<dbReference type="OrthoDB" id="284275at2759"/>
<gene>
    <name evidence="18" type="ORF">WBA_LOCUS10835</name>
</gene>
<keyword evidence="8" id="KW-0863">Zinc-finger</keyword>
<feature type="domain" description="VWFA" evidence="17">
    <location>
        <begin position="64"/>
        <end position="244"/>
    </location>
</feature>
<dbReference type="SMART" id="SM00327">
    <property type="entry name" value="VWA"/>
    <property type="match status" value="1"/>
</dbReference>
<dbReference type="GO" id="GO:0000439">
    <property type="term" value="C:transcription factor TFIIH core complex"/>
    <property type="evidence" value="ECO:0007669"/>
    <property type="project" value="InterPro"/>
</dbReference>
<evidence type="ECO:0000256" key="3">
    <source>
        <dbReference type="ARBA" id="ARBA00007466"/>
    </source>
</evidence>
<dbReference type="InParanoid" id="A0A3P7GAM4"/>
<comment type="similarity">
    <text evidence="3">Belongs to the NOP14 family.</text>
</comment>
<comment type="similarity">
    <text evidence="2">Belongs to the GTF2H2 family.</text>
</comment>
<comment type="subcellular location">
    <subcellularLocation>
        <location evidence="1">Nucleus</location>
        <location evidence="1">Nucleolus</location>
    </subcellularLocation>
</comment>
<sequence>MNDDEPEGYTWEVDYADGLNIRDVLREDESGSIEKSVAKLILDTKRKKRLNNRPAKVRLGIMRYVYLVIDCSFSMADKSMQPSRLAVTIKALNQFLDKFSEQNPISQVGVVVCKDKRAERLIPLTGNVRLVKESLSTITELLCHGEFSLHNSLMATIRSLHSYPGHASREVILIVASLSTCDPSSIFGTFELLKRYHIRCSVISLSAEIFVFKKLCSITSGRHDVVLDSTHFEVILSEHAIPPVCSRNAESSVVRMGFPAHESIDCPSFCLCHQSEVRPPGGRGFFCPQCGARYCSLPVECRICKLTLISAPQLARSLHNLLPLPAFEEIDTAEGMVKTANNGVVKKSANQPVELNPFELKYNRAKHKILGTKTVSAPCGAPGLSKKKAFENRTKTLAVEWKERGKRNKIVDQRIGEGNSMMNAEECISKRFTAERLKIFKATNSELINDGEETLTHRGRELTEIEKYDRMILSDEDDDEARGGGGSIGANIVASVHFGGGNATSAENATSKRRDFIAELIAKTKQQRYDKKLARDEREDATERLDEKWNKIQQTDAMSGFIRPINARSSITRPEKDDYDHLAREASERQKTEEEIAHEEREKLIRQEKARLAQLADISEARKKSKTDDNKDGFMVKYDSSGVLMNAEKLKKGRIKVVRIGSSDEEYESESDDLDEDKEEDDFDEMVNGDEQMDLPPSSSKNTATDAEMEIQKRSQNAELPFVIDLPQNYESLKKLLDAQSDANCEVFIKRLIKLYHPSLCEGNKSRLGRLFILLLRYYDDLSKERETKIALFGYIARGLYYLMKFNVEHSARCIRALLRQQYAQHARAPHEMFTFRCIAFLKLVLILYPVRDVFHPVVSPTLAFACRLVSTARMCSIKDIARMLLMVRIVGSFVEESKRYLPEVIAFLHGVLLMAVENSEDEHCPTTTFPISLPHRRILFVTDDCSMIEIPSQLDIKQIFIDDTDRPLLGLLSRLPRNLYPSQLLTELSALESFIIAQSSRNLLKQLQRPVKQKKMLDLLEPRFDENYNIEKAHYEKNTAKKSRKVEIKQLTKKYKKELRGTVRELRRDNQFLNREKRKEMLESDKARKEKTKWLISTLQGQESEYKKNAYMKQKL</sequence>
<evidence type="ECO:0000256" key="14">
    <source>
        <dbReference type="ARBA" id="ARBA00024695"/>
    </source>
</evidence>
<evidence type="ECO:0000256" key="10">
    <source>
        <dbReference type="ARBA" id="ARBA00023015"/>
    </source>
</evidence>
<evidence type="ECO:0000256" key="7">
    <source>
        <dbReference type="ARBA" id="ARBA00022763"/>
    </source>
</evidence>
<dbReference type="Proteomes" id="UP000270924">
    <property type="component" value="Unassembled WGS sequence"/>
</dbReference>
<evidence type="ECO:0000256" key="5">
    <source>
        <dbReference type="ARBA" id="ARBA00022552"/>
    </source>
</evidence>
<evidence type="ECO:0000256" key="9">
    <source>
        <dbReference type="ARBA" id="ARBA00022833"/>
    </source>
</evidence>
<evidence type="ECO:0000256" key="11">
    <source>
        <dbReference type="ARBA" id="ARBA00023163"/>
    </source>
</evidence>
<evidence type="ECO:0000256" key="16">
    <source>
        <dbReference type="SAM" id="MobiDB-lite"/>
    </source>
</evidence>
<keyword evidence="7" id="KW-0227">DNA damage</keyword>
<dbReference type="Pfam" id="PF04147">
    <property type="entry name" value="Nop14"/>
    <property type="match status" value="2"/>
</dbReference>
<dbReference type="Pfam" id="PF04056">
    <property type="entry name" value="Ssl1"/>
    <property type="match status" value="1"/>
</dbReference>
<keyword evidence="9" id="KW-0862">Zinc</keyword>
<keyword evidence="11" id="KW-0804">Transcription</keyword>
<dbReference type="GO" id="GO:0008270">
    <property type="term" value="F:zinc ion binding"/>
    <property type="evidence" value="ECO:0007669"/>
    <property type="project" value="UniProtKB-KW"/>
</dbReference>
<dbReference type="GO" id="GO:0032040">
    <property type="term" value="C:small-subunit processome"/>
    <property type="evidence" value="ECO:0007669"/>
    <property type="project" value="InterPro"/>
</dbReference>
<feature type="coiled-coil region" evidence="15">
    <location>
        <begin position="1057"/>
        <end position="1091"/>
    </location>
</feature>
<comment type="function">
    <text evidence="14">Involved in nucleolar processing of pre-18S ribosomal RNA. Has a role in the nuclear export of 40S pre-ribosomal subunit to the cytoplasm.</text>
</comment>
<evidence type="ECO:0000313" key="18">
    <source>
        <dbReference type="EMBL" id="VDM19818.1"/>
    </source>
</evidence>
<dbReference type="PANTHER" id="PTHR23183:SF0">
    <property type="entry name" value="NUCLEOLAR PROTEIN 14"/>
    <property type="match status" value="1"/>
</dbReference>
<organism evidence="18 19">
    <name type="scientific">Wuchereria bancrofti</name>
    <dbReference type="NCBI Taxonomy" id="6293"/>
    <lineage>
        <taxon>Eukaryota</taxon>
        <taxon>Metazoa</taxon>
        <taxon>Ecdysozoa</taxon>
        <taxon>Nematoda</taxon>
        <taxon>Chromadorea</taxon>
        <taxon>Rhabditida</taxon>
        <taxon>Spirurina</taxon>
        <taxon>Spiruromorpha</taxon>
        <taxon>Filarioidea</taxon>
        <taxon>Onchocercidae</taxon>
        <taxon>Wuchereria</taxon>
    </lineage>
</organism>
<dbReference type="EMBL" id="UYWW01012225">
    <property type="protein sequence ID" value="VDM19818.1"/>
    <property type="molecule type" value="Genomic_DNA"/>
</dbReference>
<feature type="region of interest" description="Disordered" evidence="16">
    <location>
        <begin position="687"/>
        <end position="709"/>
    </location>
</feature>
<dbReference type="InterPro" id="IPR002035">
    <property type="entry name" value="VWF_A"/>
</dbReference>
<protein>
    <recommendedName>
        <fullName evidence="17">VWFA domain-containing protein</fullName>
    </recommendedName>
</protein>
<dbReference type="PANTHER" id="PTHR23183">
    <property type="entry name" value="NOP14"/>
    <property type="match status" value="1"/>
</dbReference>
<dbReference type="NCBIfam" id="TIGR00622">
    <property type="entry name" value="ssl1"/>
    <property type="match status" value="1"/>
</dbReference>
<keyword evidence="10" id="KW-0805">Transcription regulation</keyword>
<dbReference type="InterPro" id="IPR007198">
    <property type="entry name" value="Ssl1-like"/>
</dbReference>
<name>A0A3P7GAM4_WUCBA</name>
<dbReference type="GO" id="GO:0030490">
    <property type="term" value="P:maturation of SSU-rRNA"/>
    <property type="evidence" value="ECO:0007669"/>
    <property type="project" value="TreeGrafter"/>
</dbReference>
<keyword evidence="5" id="KW-0698">rRNA processing</keyword>
<evidence type="ECO:0000256" key="4">
    <source>
        <dbReference type="ARBA" id="ARBA00022517"/>
    </source>
</evidence>
<evidence type="ECO:0000256" key="8">
    <source>
        <dbReference type="ARBA" id="ARBA00022771"/>
    </source>
</evidence>
<evidence type="ECO:0000259" key="17">
    <source>
        <dbReference type="PROSITE" id="PS50234"/>
    </source>
</evidence>
<evidence type="ECO:0000256" key="13">
    <source>
        <dbReference type="ARBA" id="ARBA00023242"/>
    </source>
</evidence>
<dbReference type="InterPro" id="IPR012170">
    <property type="entry name" value="TFIIH_SSL1/p44"/>
</dbReference>
<dbReference type="GO" id="GO:0006351">
    <property type="term" value="P:DNA-templated transcription"/>
    <property type="evidence" value="ECO:0007669"/>
    <property type="project" value="InterPro"/>
</dbReference>
<accession>A0A3P7GAM4</accession>
<evidence type="ECO:0000256" key="1">
    <source>
        <dbReference type="ARBA" id="ARBA00004604"/>
    </source>
</evidence>
<dbReference type="GO" id="GO:0006289">
    <property type="term" value="P:nucleotide-excision repair"/>
    <property type="evidence" value="ECO:0007669"/>
    <property type="project" value="InterPro"/>
</dbReference>
<keyword evidence="12" id="KW-0234">DNA repair</keyword>
<reference evidence="18 19" key="1">
    <citation type="submission" date="2018-11" db="EMBL/GenBank/DDBJ databases">
        <authorList>
            <consortium name="Pathogen Informatics"/>
        </authorList>
    </citation>
    <scope>NUCLEOTIDE SEQUENCE [LARGE SCALE GENOMIC DNA]</scope>
</reference>
<dbReference type="SUPFAM" id="SSF53300">
    <property type="entry name" value="vWA-like"/>
    <property type="match status" value="1"/>
</dbReference>
<evidence type="ECO:0000256" key="12">
    <source>
        <dbReference type="ARBA" id="ARBA00023204"/>
    </source>
</evidence>
<evidence type="ECO:0000313" key="19">
    <source>
        <dbReference type="Proteomes" id="UP000270924"/>
    </source>
</evidence>
<dbReference type="FunCoup" id="A0A3P7GAM4">
    <property type="interactions" value="1964"/>
</dbReference>
<keyword evidence="6" id="KW-0479">Metal-binding</keyword>
<dbReference type="InterPro" id="IPR036465">
    <property type="entry name" value="vWFA_dom_sf"/>
</dbReference>
<dbReference type="OMA" id="YTFTGTH"/>
<dbReference type="GO" id="GO:0030692">
    <property type="term" value="C:Noc4p-Nop14p complex"/>
    <property type="evidence" value="ECO:0007669"/>
    <property type="project" value="TreeGrafter"/>
</dbReference>
<keyword evidence="19" id="KW-1185">Reference proteome</keyword>
<keyword evidence="4" id="KW-0690">Ribosome biogenesis</keyword>
<proteinExistence type="inferred from homology"/>
<evidence type="ECO:0000256" key="6">
    <source>
        <dbReference type="ARBA" id="ARBA00022723"/>
    </source>
</evidence>
<evidence type="ECO:0000256" key="2">
    <source>
        <dbReference type="ARBA" id="ARBA00006092"/>
    </source>
</evidence>
<dbReference type="Gene3D" id="3.40.50.410">
    <property type="entry name" value="von Willebrand factor, type A domain"/>
    <property type="match status" value="1"/>
</dbReference>
<dbReference type="InterPro" id="IPR007276">
    <property type="entry name" value="Nop14"/>
</dbReference>
<dbReference type="AlphaFoldDB" id="A0A3P7GAM4"/>
<keyword evidence="15" id="KW-0175">Coiled coil</keyword>
<dbReference type="PROSITE" id="PS50234">
    <property type="entry name" value="VWFA"/>
    <property type="match status" value="1"/>
</dbReference>
<evidence type="ECO:0000256" key="15">
    <source>
        <dbReference type="SAM" id="Coils"/>
    </source>
</evidence>
<keyword evidence="13" id="KW-0539">Nucleus</keyword>
<dbReference type="FunFam" id="3.40.50.410:FF:000015">
    <property type="entry name" value="General transcription factor IIH subunit 2"/>
    <property type="match status" value="1"/>
</dbReference>